<proteinExistence type="predicted"/>
<dbReference type="CDD" id="cd19757">
    <property type="entry name" value="Bbox1"/>
    <property type="match status" value="1"/>
</dbReference>
<accession>A0A8S3QAZ7</accession>
<dbReference type="OrthoDB" id="6121830at2759"/>
<organism evidence="1 2">
    <name type="scientific">Mytilus edulis</name>
    <name type="common">Blue mussel</name>
    <dbReference type="NCBI Taxonomy" id="6550"/>
    <lineage>
        <taxon>Eukaryota</taxon>
        <taxon>Metazoa</taxon>
        <taxon>Spiralia</taxon>
        <taxon>Lophotrochozoa</taxon>
        <taxon>Mollusca</taxon>
        <taxon>Bivalvia</taxon>
        <taxon>Autobranchia</taxon>
        <taxon>Pteriomorphia</taxon>
        <taxon>Mytilida</taxon>
        <taxon>Mytiloidea</taxon>
        <taxon>Mytilidae</taxon>
        <taxon>Mytilinae</taxon>
        <taxon>Mytilus</taxon>
    </lineage>
</organism>
<evidence type="ECO:0000313" key="1">
    <source>
        <dbReference type="EMBL" id="CAG2193216.1"/>
    </source>
</evidence>
<dbReference type="Proteomes" id="UP000683360">
    <property type="component" value="Unassembled WGS sequence"/>
</dbReference>
<reference evidence="1" key="1">
    <citation type="submission" date="2021-03" db="EMBL/GenBank/DDBJ databases">
        <authorList>
            <person name="Bekaert M."/>
        </authorList>
    </citation>
    <scope>NUCLEOTIDE SEQUENCE</scope>
</reference>
<sequence length="311" mass="35871">MYFVENSGSCNLKTKGNDFYSEKRKMVMEAWDLLMTRIEEFLPALYSCRFCDSQEQEIMYCQDCGPAAYYCYTCCMRIHKNILFHKPHQWKVLVNVVATVMNKYNSEIVDARGTLINKCTSIVADNTQQMELTLWKHHIDKVVVGKTYHFTNVSTRFFHTYTLTTTSSTNINDQEDLLEIADYQEESTSTITGAITQIILHKSAQCGNCHKSIKDIPTGNLVRCNSCNMKQLKSNLNNAYSCKMNVKDLSTSQVIKLNMFSSVLLTFLTENLKLNLLSEMEDVEDYLLEQQNLTITYNSNNKVVLKFQKTR</sequence>
<gene>
    <name evidence="1" type="ORF">MEDL_8516</name>
</gene>
<dbReference type="Gene3D" id="2.40.50.140">
    <property type="entry name" value="Nucleic acid-binding proteins"/>
    <property type="match status" value="1"/>
</dbReference>
<keyword evidence="2" id="KW-1185">Reference proteome</keyword>
<dbReference type="SUPFAM" id="SSF50249">
    <property type="entry name" value="Nucleic acid-binding proteins"/>
    <property type="match status" value="1"/>
</dbReference>
<evidence type="ECO:0000313" key="2">
    <source>
        <dbReference type="Proteomes" id="UP000683360"/>
    </source>
</evidence>
<dbReference type="InterPro" id="IPR012340">
    <property type="entry name" value="NA-bd_OB-fold"/>
</dbReference>
<comment type="caution">
    <text evidence="1">The sequence shown here is derived from an EMBL/GenBank/DDBJ whole genome shotgun (WGS) entry which is preliminary data.</text>
</comment>
<protein>
    <submittedName>
        <fullName evidence="1">Uncharacterized protein</fullName>
    </submittedName>
</protein>
<dbReference type="AlphaFoldDB" id="A0A8S3QAZ7"/>
<dbReference type="EMBL" id="CAJPWZ010000459">
    <property type="protein sequence ID" value="CAG2193216.1"/>
    <property type="molecule type" value="Genomic_DNA"/>
</dbReference>
<name>A0A8S3QAZ7_MYTED</name>